<dbReference type="RefSeq" id="WP_201653541.1">
    <property type="nucleotide sequence ID" value="NZ_JAEQNC010000002.1"/>
</dbReference>
<sequence length="229" mass="26782">MTAKYAFLHIRKTAGSAFREVLQQHNRLSSENRIRYLSHAQTLQKIAEADTTANLIFIVRDPVSRFVSGFNSRLRKGKRGDKSWRMREERAFSHFSTPNQLAEALSSWNPWRRMMAKEAMKGIPHLKKHLTDYVGPIPLLEREKHRIFFIASQTHLNDDFEVLRKILGIDEAIALPTDPQVAHRAPDTVERTLSAKGEANIRHHYRKDFEVYEWCMQRRSELLALYKSK</sequence>
<accession>A0A936YJ54</accession>
<reference evidence="1" key="1">
    <citation type="submission" date="2021-01" db="EMBL/GenBank/DDBJ databases">
        <title>Rhizobium sp. strain KVB221 16S ribosomal RNA gene Genome sequencing and assembly.</title>
        <authorList>
            <person name="Kang M."/>
        </authorList>
    </citation>
    <scope>NUCLEOTIDE SEQUENCE</scope>
    <source>
        <strain evidence="1">KVB221</strain>
    </source>
</reference>
<keyword evidence="2" id="KW-1185">Reference proteome</keyword>
<dbReference type="GO" id="GO:0016020">
    <property type="term" value="C:membrane"/>
    <property type="evidence" value="ECO:0007669"/>
    <property type="project" value="InterPro"/>
</dbReference>
<comment type="caution">
    <text evidence="1">The sequence shown here is derived from an EMBL/GenBank/DDBJ whole genome shotgun (WGS) entry which is preliminary data.</text>
</comment>
<evidence type="ECO:0000313" key="1">
    <source>
        <dbReference type="EMBL" id="MBL0371215.1"/>
    </source>
</evidence>
<dbReference type="AlphaFoldDB" id="A0A936YJ54"/>
<evidence type="ECO:0000313" key="2">
    <source>
        <dbReference type="Proteomes" id="UP000633219"/>
    </source>
</evidence>
<dbReference type="Pfam" id="PF03567">
    <property type="entry name" value="Sulfotransfer_2"/>
    <property type="match status" value="1"/>
</dbReference>
<dbReference type="GO" id="GO:0008146">
    <property type="term" value="F:sulfotransferase activity"/>
    <property type="evidence" value="ECO:0007669"/>
    <property type="project" value="InterPro"/>
</dbReference>
<dbReference type="InterPro" id="IPR027417">
    <property type="entry name" value="P-loop_NTPase"/>
</dbReference>
<dbReference type="EMBL" id="JAEQNC010000002">
    <property type="protein sequence ID" value="MBL0371215.1"/>
    <property type="molecule type" value="Genomic_DNA"/>
</dbReference>
<dbReference type="SUPFAM" id="SSF52540">
    <property type="entry name" value="P-loop containing nucleoside triphosphate hydrolases"/>
    <property type="match status" value="1"/>
</dbReference>
<gene>
    <name evidence="1" type="ORF">JJB09_04165</name>
</gene>
<dbReference type="InterPro" id="IPR005331">
    <property type="entry name" value="Sulfotransferase"/>
</dbReference>
<protein>
    <submittedName>
        <fullName evidence="1">Sulfotransferase family 2 domain-containing protein</fullName>
    </submittedName>
</protein>
<organism evidence="1 2">
    <name type="scientific">Rhizobium setariae</name>
    <dbReference type="NCBI Taxonomy" id="2801340"/>
    <lineage>
        <taxon>Bacteria</taxon>
        <taxon>Pseudomonadati</taxon>
        <taxon>Pseudomonadota</taxon>
        <taxon>Alphaproteobacteria</taxon>
        <taxon>Hyphomicrobiales</taxon>
        <taxon>Rhizobiaceae</taxon>
        <taxon>Rhizobium/Agrobacterium group</taxon>
        <taxon>Rhizobium</taxon>
    </lineage>
</organism>
<dbReference type="Proteomes" id="UP000633219">
    <property type="component" value="Unassembled WGS sequence"/>
</dbReference>
<dbReference type="Gene3D" id="3.40.50.300">
    <property type="entry name" value="P-loop containing nucleotide triphosphate hydrolases"/>
    <property type="match status" value="1"/>
</dbReference>
<proteinExistence type="predicted"/>
<name>A0A936YJ54_9HYPH</name>